<reference evidence="1 2" key="2">
    <citation type="journal article" date="2023" name="Mol. Biol. Evol.">
        <title>Genomics of Secondarily Temperate Adaptation in the Only Non-Antarctic Icefish.</title>
        <authorList>
            <person name="Rivera-Colon A.G."/>
            <person name="Rayamajhi N."/>
            <person name="Minhas B.F."/>
            <person name="Madrigal G."/>
            <person name="Bilyk K.T."/>
            <person name="Yoon V."/>
            <person name="Hune M."/>
            <person name="Gregory S."/>
            <person name="Cheng C.H.C."/>
            <person name="Catchen J.M."/>
        </authorList>
    </citation>
    <scope>NUCLEOTIDE SEQUENCE [LARGE SCALE GENOMIC DNA]</scope>
    <source>
        <strain evidence="1">JMC-PN-2008</strain>
    </source>
</reference>
<comment type="caution">
    <text evidence="1">The sequence shown here is derived from an EMBL/GenBank/DDBJ whole genome shotgun (WGS) entry which is preliminary data.</text>
</comment>
<dbReference type="Proteomes" id="UP001346869">
    <property type="component" value="Unassembled WGS sequence"/>
</dbReference>
<keyword evidence="2" id="KW-1185">Reference proteome</keyword>
<name>A0AAN8ADH4_ELEMC</name>
<proteinExistence type="predicted"/>
<gene>
    <name evidence="1" type="ORF">PBY51_023344</name>
</gene>
<protein>
    <submittedName>
        <fullName evidence="1">Uncharacterized protein</fullName>
    </submittedName>
</protein>
<dbReference type="EMBL" id="JAUZQC010000021">
    <property type="protein sequence ID" value="KAK5851819.1"/>
    <property type="molecule type" value="Genomic_DNA"/>
</dbReference>
<organism evidence="1 2">
    <name type="scientific">Eleginops maclovinus</name>
    <name type="common">Patagonian blennie</name>
    <name type="synonym">Eleginus maclovinus</name>
    <dbReference type="NCBI Taxonomy" id="56733"/>
    <lineage>
        <taxon>Eukaryota</taxon>
        <taxon>Metazoa</taxon>
        <taxon>Chordata</taxon>
        <taxon>Craniata</taxon>
        <taxon>Vertebrata</taxon>
        <taxon>Euteleostomi</taxon>
        <taxon>Actinopterygii</taxon>
        <taxon>Neopterygii</taxon>
        <taxon>Teleostei</taxon>
        <taxon>Neoteleostei</taxon>
        <taxon>Acanthomorphata</taxon>
        <taxon>Eupercaria</taxon>
        <taxon>Perciformes</taxon>
        <taxon>Notothenioidei</taxon>
        <taxon>Eleginopidae</taxon>
        <taxon>Eleginops</taxon>
    </lineage>
</organism>
<accession>A0AAN8ADH4</accession>
<dbReference type="AlphaFoldDB" id="A0AAN8ADH4"/>
<evidence type="ECO:0000313" key="1">
    <source>
        <dbReference type="EMBL" id="KAK5851819.1"/>
    </source>
</evidence>
<sequence length="156" mass="17004">MHMKSSRSLSSSGLLSCLTNPPCTPFSLFLKPTFSLNVPGLSPHHPSPFSPPSSGPCFWPSLPIEPFFFDFPEHLPRSLHFNPALRTLSPPSHDPTPPFPVIPLKPHVSISVGSHSCMTHIKLDSRCVRLGVGGRNSLGQHQHLSCMANIRKELGG</sequence>
<reference evidence="1 2" key="1">
    <citation type="journal article" date="2023" name="Genes (Basel)">
        <title>Chromosome-Level Genome Assembly and Circadian Gene Repertoire of the Patagonia Blennie Eleginops maclovinus-The Closest Ancestral Proxy of Antarctic Cryonotothenioids.</title>
        <authorList>
            <person name="Cheng C.C."/>
            <person name="Rivera-Colon A.G."/>
            <person name="Minhas B.F."/>
            <person name="Wilson L."/>
            <person name="Rayamajhi N."/>
            <person name="Vargas-Chacoff L."/>
            <person name="Catchen J.M."/>
        </authorList>
    </citation>
    <scope>NUCLEOTIDE SEQUENCE [LARGE SCALE GENOMIC DNA]</scope>
    <source>
        <strain evidence="1">JMC-PN-2008</strain>
    </source>
</reference>
<evidence type="ECO:0000313" key="2">
    <source>
        <dbReference type="Proteomes" id="UP001346869"/>
    </source>
</evidence>